<dbReference type="SUPFAM" id="SSF53335">
    <property type="entry name" value="S-adenosyl-L-methionine-dependent methyltransferases"/>
    <property type="match status" value="1"/>
</dbReference>
<dbReference type="GO" id="GO:0008295">
    <property type="term" value="P:spermidine biosynthetic process"/>
    <property type="evidence" value="ECO:0007669"/>
    <property type="project" value="UniProtKB-UniRule"/>
</dbReference>
<dbReference type="EC" id="2.5.1.16" evidence="5"/>
<evidence type="ECO:0000256" key="3">
    <source>
        <dbReference type="ARBA" id="ARBA00023066"/>
    </source>
</evidence>
<accession>A0A7W9ZER1</accession>
<comment type="caution">
    <text evidence="8">The sequence shown here is derived from an EMBL/GenBank/DDBJ whole genome shotgun (WGS) entry which is preliminary data.</text>
</comment>
<feature type="binding site" evidence="5">
    <location>
        <begin position="138"/>
        <end position="139"/>
    </location>
    <ligand>
        <name>S-methyl-5'-thioadenosine</name>
        <dbReference type="ChEBI" id="CHEBI:17509"/>
    </ligand>
</feature>
<dbReference type="InterPro" id="IPR037163">
    <property type="entry name" value="Spermidine_synt_N_sf"/>
</dbReference>
<evidence type="ECO:0000313" key="9">
    <source>
        <dbReference type="Proteomes" id="UP000544872"/>
    </source>
</evidence>
<dbReference type="UniPathway" id="UPA00248">
    <property type="reaction ID" value="UER00314"/>
</dbReference>
<dbReference type="Gene3D" id="3.40.50.150">
    <property type="entry name" value="Vaccinia Virus protein VP39"/>
    <property type="match status" value="1"/>
</dbReference>
<comment type="similarity">
    <text evidence="1 5">Belongs to the spermidine/spermine synthase family.</text>
</comment>
<sequence length="285" mass="31465">MTARFTETLHPGYAQSLDIDGAMLVDERSEYQHIQIFDSVRMGRTMALDGVVQITARDEASYSEMMTHVPLFEQAAPKRVFIVGGGDGAVAEEALKHDGVEVEMCEIDAAVVAACKTHFADVNNGAFDHPRFHLYLEDAFAFMKKAENRNRYDVIVADRPDPVGPAEVLFQTEFYELLRDSLTETGVVVFQNGAPLLQPEELTDTLRQLRSVFPHSGVYLTVTPTYVGGYMALTWASKGTRLGETAPAVVADRFIRSGVVTDHYTPALHAAAFALPAWIQRLLPA</sequence>
<comment type="function">
    <text evidence="5">Catalyzes the irreversible transfer of a propylamine group from the amino donor S-adenosylmethioninamine (decarboxy-AdoMet) to putrescine (1,4-diaminobutane) to yield spermidine.</text>
</comment>
<dbReference type="PANTHER" id="PTHR11558:SF11">
    <property type="entry name" value="SPERMIDINE SYNTHASE"/>
    <property type="match status" value="1"/>
</dbReference>
<dbReference type="InterPro" id="IPR029063">
    <property type="entry name" value="SAM-dependent_MTases_sf"/>
</dbReference>
<comment type="caution">
    <text evidence="5">Lacks conserved residue(s) required for the propagation of feature annotation.</text>
</comment>
<keyword evidence="3 5" id="KW-0745">Spermidine biosynthesis</keyword>
<evidence type="ECO:0000259" key="7">
    <source>
        <dbReference type="PROSITE" id="PS51006"/>
    </source>
</evidence>
<evidence type="ECO:0000256" key="5">
    <source>
        <dbReference type="HAMAP-Rule" id="MF_00198"/>
    </source>
</evidence>
<dbReference type="InterPro" id="IPR035246">
    <property type="entry name" value="Spermidine_synt_N"/>
</dbReference>
<feature type="active site" description="Proton acceptor" evidence="5 6">
    <location>
        <position position="158"/>
    </location>
</feature>
<dbReference type="Pfam" id="PF17284">
    <property type="entry name" value="Spermine_synt_N"/>
    <property type="match status" value="1"/>
</dbReference>
<gene>
    <name evidence="5" type="primary">speE</name>
    <name evidence="8" type="ORF">FHS48_001536</name>
</gene>
<organism evidence="8 9">
    <name type="scientific">Novispirillum itersonii</name>
    <name type="common">Aquaspirillum itersonii</name>
    <dbReference type="NCBI Taxonomy" id="189"/>
    <lineage>
        <taxon>Bacteria</taxon>
        <taxon>Pseudomonadati</taxon>
        <taxon>Pseudomonadota</taxon>
        <taxon>Alphaproteobacteria</taxon>
        <taxon>Rhodospirillales</taxon>
        <taxon>Novispirillaceae</taxon>
        <taxon>Novispirillum</taxon>
    </lineage>
</organism>
<reference evidence="8 9" key="1">
    <citation type="submission" date="2020-08" db="EMBL/GenBank/DDBJ databases">
        <title>Genomic Encyclopedia of Type Strains, Phase IV (KMG-IV): sequencing the most valuable type-strain genomes for metagenomic binning, comparative biology and taxonomic classification.</title>
        <authorList>
            <person name="Goeker M."/>
        </authorList>
    </citation>
    <scope>NUCLEOTIDE SEQUENCE [LARGE SCALE GENOMIC DNA]</scope>
    <source>
        <strain evidence="8 9">DSM 11590</strain>
    </source>
</reference>
<comment type="subunit">
    <text evidence="5">Homodimer or homotetramer.</text>
</comment>
<dbReference type="NCBIfam" id="TIGR00417">
    <property type="entry name" value="speE"/>
    <property type="match status" value="1"/>
</dbReference>
<protein>
    <recommendedName>
        <fullName evidence="5">Polyamine aminopropyltransferase</fullName>
    </recommendedName>
    <alternativeName>
        <fullName evidence="5">Putrescine aminopropyltransferase</fullName>
        <shortName evidence="5">PAPT</shortName>
    </alternativeName>
    <alternativeName>
        <fullName evidence="5">Spermidine synthase</fullName>
        <shortName evidence="5">SPDS</shortName>
        <shortName evidence="5">SPDSY</shortName>
        <ecNumber evidence="5">2.5.1.16</ecNumber>
    </alternativeName>
</protein>
<dbReference type="InterPro" id="IPR001045">
    <property type="entry name" value="Spermi_synthase"/>
</dbReference>
<dbReference type="GO" id="GO:0004766">
    <property type="term" value="F:spermidine synthase activity"/>
    <property type="evidence" value="ECO:0007669"/>
    <property type="project" value="UniProtKB-UniRule"/>
</dbReference>
<dbReference type="HAMAP" id="MF_00198">
    <property type="entry name" value="Spermidine_synth"/>
    <property type="match status" value="1"/>
</dbReference>
<comment type="pathway">
    <text evidence="5">Amine and polyamine biosynthesis; spermidine biosynthesis; spermidine from putrescine: step 1/1.</text>
</comment>
<dbReference type="NCBIfam" id="NF002010">
    <property type="entry name" value="PRK00811.1"/>
    <property type="match status" value="1"/>
</dbReference>
<dbReference type="Gene3D" id="2.30.140.10">
    <property type="entry name" value="Spermidine synthase, tetramerisation domain"/>
    <property type="match status" value="1"/>
</dbReference>
<dbReference type="PANTHER" id="PTHR11558">
    <property type="entry name" value="SPERMIDINE/SPERMINE SYNTHASE"/>
    <property type="match status" value="1"/>
</dbReference>
<feature type="domain" description="PABS" evidence="7">
    <location>
        <begin position="1"/>
        <end position="238"/>
    </location>
</feature>
<feature type="binding site" evidence="5">
    <location>
        <position position="87"/>
    </location>
    <ligand>
        <name>spermidine</name>
        <dbReference type="ChEBI" id="CHEBI:57834"/>
    </ligand>
</feature>
<dbReference type="PROSITE" id="PS51006">
    <property type="entry name" value="PABS_2"/>
    <property type="match status" value="1"/>
</dbReference>
<evidence type="ECO:0000256" key="1">
    <source>
        <dbReference type="ARBA" id="ARBA00007867"/>
    </source>
</evidence>
<evidence type="ECO:0000313" key="8">
    <source>
        <dbReference type="EMBL" id="MBB6210126.1"/>
    </source>
</evidence>
<keyword evidence="9" id="KW-1185">Reference proteome</keyword>
<dbReference type="CDD" id="cd02440">
    <property type="entry name" value="AdoMet_MTases"/>
    <property type="match status" value="1"/>
</dbReference>
<feature type="binding site" evidence="5">
    <location>
        <position position="106"/>
    </location>
    <ligand>
        <name>S-methyl-5'-thioadenosine</name>
        <dbReference type="ChEBI" id="CHEBI:17509"/>
    </ligand>
</feature>
<dbReference type="Pfam" id="PF01564">
    <property type="entry name" value="Spermine_synth"/>
    <property type="match status" value="1"/>
</dbReference>
<evidence type="ECO:0000256" key="4">
    <source>
        <dbReference type="ARBA" id="ARBA00023115"/>
    </source>
</evidence>
<keyword evidence="4 5" id="KW-0620">Polyamine biosynthesis</keyword>
<dbReference type="Proteomes" id="UP000544872">
    <property type="component" value="Unassembled WGS sequence"/>
</dbReference>
<dbReference type="AlphaFoldDB" id="A0A7W9ZER1"/>
<proteinExistence type="inferred from homology"/>
<dbReference type="InterPro" id="IPR030374">
    <property type="entry name" value="PABS"/>
</dbReference>
<evidence type="ECO:0000256" key="2">
    <source>
        <dbReference type="ARBA" id="ARBA00022679"/>
    </source>
</evidence>
<feature type="binding site" evidence="5">
    <location>
        <position position="165"/>
    </location>
    <ligand>
        <name>S-methyl-5'-thioadenosine</name>
        <dbReference type="ChEBI" id="CHEBI:17509"/>
    </ligand>
</feature>
<feature type="binding site" evidence="5">
    <location>
        <position position="32"/>
    </location>
    <ligand>
        <name>S-methyl-5'-thioadenosine</name>
        <dbReference type="ChEBI" id="CHEBI:17509"/>
    </ligand>
</feature>
<dbReference type="NCBIfam" id="NF037959">
    <property type="entry name" value="MFS_SpdSyn"/>
    <property type="match status" value="1"/>
</dbReference>
<evidence type="ECO:0000256" key="6">
    <source>
        <dbReference type="PROSITE-ProRule" id="PRU00354"/>
    </source>
</evidence>
<name>A0A7W9ZER1_NOVIT</name>
<dbReference type="EMBL" id="JACIIX010000004">
    <property type="protein sequence ID" value="MBB6210126.1"/>
    <property type="molecule type" value="Genomic_DNA"/>
</dbReference>
<comment type="catalytic activity">
    <reaction evidence="5">
        <text>S-adenosyl 3-(methylsulfanyl)propylamine + putrescine = S-methyl-5'-thioadenosine + spermidine + H(+)</text>
        <dbReference type="Rhea" id="RHEA:12721"/>
        <dbReference type="ChEBI" id="CHEBI:15378"/>
        <dbReference type="ChEBI" id="CHEBI:17509"/>
        <dbReference type="ChEBI" id="CHEBI:57443"/>
        <dbReference type="ChEBI" id="CHEBI:57834"/>
        <dbReference type="ChEBI" id="CHEBI:326268"/>
        <dbReference type="EC" id="2.5.1.16"/>
    </reaction>
</comment>
<dbReference type="RefSeq" id="WP_184262955.1">
    <property type="nucleotide sequence ID" value="NZ_JACIIX010000004.1"/>
</dbReference>
<keyword evidence="2 5" id="KW-0808">Transferase</keyword>
<dbReference type="GO" id="GO:0005829">
    <property type="term" value="C:cytosol"/>
    <property type="evidence" value="ECO:0007669"/>
    <property type="project" value="TreeGrafter"/>
</dbReference>